<dbReference type="Gene3D" id="1.10.10.10">
    <property type="entry name" value="Winged helix-like DNA-binding domain superfamily/Winged helix DNA-binding domain"/>
    <property type="match status" value="1"/>
</dbReference>
<evidence type="ECO:0000313" key="8">
    <source>
        <dbReference type="Proteomes" id="UP001627154"/>
    </source>
</evidence>
<keyword evidence="8" id="KW-1185">Reference proteome</keyword>
<dbReference type="Gene3D" id="2.40.50.140">
    <property type="entry name" value="Nucleic acid-binding proteins"/>
    <property type="match status" value="1"/>
</dbReference>
<comment type="similarity">
    <text evidence="2">Belongs to the replication factor A protein 2 family.</text>
</comment>
<dbReference type="SUPFAM" id="SSF46785">
    <property type="entry name" value="Winged helix' DNA-binding domain"/>
    <property type="match status" value="1"/>
</dbReference>
<dbReference type="InterPro" id="IPR036390">
    <property type="entry name" value="WH_DNA-bd_sf"/>
</dbReference>
<keyword evidence="4" id="KW-0539">Nucleus</keyword>
<dbReference type="InterPro" id="IPR040260">
    <property type="entry name" value="RFA2-like"/>
</dbReference>
<proteinExistence type="inferred from homology"/>
<evidence type="ECO:0000256" key="2">
    <source>
        <dbReference type="ARBA" id="ARBA00007815"/>
    </source>
</evidence>
<dbReference type="Proteomes" id="UP001627154">
    <property type="component" value="Unassembled WGS sequence"/>
</dbReference>
<comment type="subcellular location">
    <subcellularLocation>
        <location evidence="1">Nucleus</location>
    </subcellularLocation>
</comment>
<keyword evidence="3" id="KW-0238">DNA-binding</keyword>
<dbReference type="PANTHER" id="PTHR13989">
    <property type="entry name" value="REPLICATION PROTEIN A-RELATED"/>
    <property type="match status" value="1"/>
</dbReference>
<reference evidence="7 8" key="1">
    <citation type="journal article" date="2024" name="bioRxiv">
        <title>A reference genome for Trichogramma kaykai: A tiny desert-dwelling parasitoid wasp with competing sex-ratio distorters.</title>
        <authorList>
            <person name="Culotta J."/>
            <person name="Lindsey A.R."/>
        </authorList>
    </citation>
    <scope>NUCLEOTIDE SEQUENCE [LARGE SCALE GENOMIC DNA]</scope>
    <source>
        <strain evidence="7 8">KSX58</strain>
    </source>
</reference>
<protein>
    <recommendedName>
        <fullName evidence="6">Replication protein A C-terminal domain-containing protein</fullName>
    </recommendedName>
</protein>
<dbReference type="GO" id="GO:0003677">
    <property type="term" value="F:DNA binding"/>
    <property type="evidence" value="ECO:0007669"/>
    <property type="project" value="UniProtKB-KW"/>
</dbReference>
<dbReference type="PANTHER" id="PTHR13989:SF16">
    <property type="entry name" value="REPLICATION PROTEIN A2"/>
    <property type="match status" value="1"/>
</dbReference>
<dbReference type="InterPro" id="IPR014892">
    <property type="entry name" value="RPA_C"/>
</dbReference>
<organism evidence="7 8">
    <name type="scientific">Trichogramma kaykai</name>
    <dbReference type="NCBI Taxonomy" id="54128"/>
    <lineage>
        <taxon>Eukaryota</taxon>
        <taxon>Metazoa</taxon>
        <taxon>Ecdysozoa</taxon>
        <taxon>Arthropoda</taxon>
        <taxon>Hexapoda</taxon>
        <taxon>Insecta</taxon>
        <taxon>Pterygota</taxon>
        <taxon>Neoptera</taxon>
        <taxon>Endopterygota</taxon>
        <taxon>Hymenoptera</taxon>
        <taxon>Apocrita</taxon>
        <taxon>Proctotrupomorpha</taxon>
        <taxon>Chalcidoidea</taxon>
        <taxon>Trichogrammatidae</taxon>
        <taxon>Trichogramma</taxon>
    </lineage>
</organism>
<feature type="domain" description="Replication protein A C-terminal" evidence="6">
    <location>
        <begin position="164"/>
        <end position="236"/>
    </location>
</feature>
<evidence type="ECO:0000259" key="6">
    <source>
        <dbReference type="Pfam" id="PF08784"/>
    </source>
</evidence>
<evidence type="ECO:0000256" key="5">
    <source>
        <dbReference type="SAM" id="MobiDB-lite"/>
    </source>
</evidence>
<evidence type="ECO:0000256" key="4">
    <source>
        <dbReference type="ARBA" id="ARBA00023242"/>
    </source>
</evidence>
<dbReference type="AlphaFoldDB" id="A0ABD2VZ91"/>
<dbReference type="GO" id="GO:0005634">
    <property type="term" value="C:nucleus"/>
    <property type="evidence" value="ECO:0007669"/>
    <property type="project" value="UniProtKB-SubCell"/>
</dbReference>
<accession>A0ABD2VZ91</accession>
<dbReference type="InterPro" id="IPR012340">
    <property type="entry name" value="NA-bd_OB-fold"/>
</dbReference>
<dbReference type="Pfam" id="PF08784">
    <property type="entry name" value="RPA_C"/>
    <property type="match status" value="1"/>
</dbReference>
<dbReference type="EMBL" id="JBJJXI010000148">
    <property type="protein sequence ID" value="KAL3386090.1"/>
    <property type="molecule type" value="Genomic_DNA"/>
</dbReference>
<sequence length="244" mass="26818">MAWNQFDNSARGEGGFMDTSVNEGAGGDGGDKNAKRGQNCMPVMISHIQSRGEKLEVWGTPAKIITIVAVVTKIEPASTKIAYEFQDETGSIRGIKWLENESSEFISPVEINNYARVYAMIRDQGEEHTLLILSIQPLEHLNELVAHLMEVTLMCLEGQKGISNTQSTMAVGSGGDTQCGSMNSSQKLVLEIIKNGDQEYGAERDEIKAKVPQNLIAKVDEIIEFLSAEGHIYTTKTDDYFKAI</sequence>
<evidence type="ECO:0000256" key="1">
    <source>
        <dbReference type="ARBA" id="ARBA00004123"/>
    </source>
</evidence>
<gene>
    <name evidence="7" type="ORF">TKK_018308</name>
</gene>
<dbReference type="InterPro" id="IPR036388">
    <property type="entry name" value="WH-like_DNA-bd_sf"/>
</dbReference>
<comment type="caution">
    <text evidence="7">The sequence shown here is derived from an EMBL/GenBank/DDBJ whole genome shotgun (WGS) entry which is preliminary data.</text>
</comment>
<evidence type="ECO:0000313" key="7">
    <source>
        <dbReference type="EMBL" id="KAL3386090.1"/>
    </source>
</evidence>
<name>A0ABD2VZ91_9HYME</name>
<feature type="region of interest" description="Disordered" evidence="5">
    <location>
        <begin position="1"/>
        <end position="36"/>
    </location>
</feature>
<evidence type="ECO:0000256" key="3">
    <source>
        <dbReference type="ARBA" id="ARBA00023125"/>
    </source>
</evidence>
<dbReference type="SUPFAM" id="SSF50249">
    <property type="entry name" value="Nucleic acid-binding proteins"/>
    <property type="match status" value="1"/>
</dbReference>